<organism evidence="5 6">
    <name type="scientific">Parabacteroides gordonii MS-1 = DSM 23371</name>
    <dbReference type="NCBI Taxonomy" id="1203610"/>
    <lineage>
        <taxon>Bacteria</taxon>
        <taxon>Pseudomonadati</taxon>
        <taxon>Bacteroidota</taxon>
        <taxon>Bacteroidia</taxon>
        <taxon>Bacteroidales</taxon>
        <taxon>Tannerellaceae</taxon>
        <taxon>Parabacteroides</taxon>
    </lineage>
</organism>
<gene>
    <name evidence="5" type="ORF">HMPREF1536_05304</name>
</gene>
<dbReference type="AlphaFoldDB" id="A0A0F5IL57"/>
<keyword evidence="2" id="KW-0808">Transferase</keyword>
<proteinExistence type="inferred from homology"/>
<dbReference type="GO" id="GO:0016301">
    <property type="term" value="F:kinase activity"/>
    <property type="evidence" value="ECO:0007669"/>
    <property type="project" value="UniProtKB-KW"/>
</dbReference>
<dbReference type="STRING" id="1203610.HMPREF1536_05304"/>
<comment type="similarity">
    <text evidence="1">Belongs to the carbohydrate kinase PfkB family.</text>
</comment>
<dbReference type="Pfam" id="PF00294">
    <property type="entry name" value="PfkB"/>
    <property type="match status" value="1"/>
</dbReference>
<evidence type="ECO:0000256" key="1">
    <source>
        <dbReference type="ARBA" id="ARBA00010688"/>
    </source>
</evidence>
<keyword evidence="3" id="KW-0418">Kinase</keyword>
<protein>
    <recommendedName>
        <fullName evidence="4">Carbohydrate kinase PfkB domain-containing protein</fullName>
    </recommendedName>
</protein>
<dbReference type="InterPro" id="IPR002173">
    <property type="entry name" value="Carboh/pur_kinase_PfkB_CS"/>
</dbReference>
<keyword evidence="6" id="KW-1185">Reference proteome</keyword>
<evidence type="ECO:0000259" key="4">
    <source>
        <dbReference type="Pfam" id="PF00294"/>
    </source>
</evidence>
<dbReference type="SUPFAM" id="SSF53613">
    <property type="entry name" value="Ribokinase-like"/>
    <property type="match status" value="1"/>
</dbReference>
<sequence length="289" mass="31666">MKQQNRKPVVVGIGELLWDLLPTGKTAGGAPINFVYHASRLGAEGFAISAIGDDENGHEILKELDTNSIRYLIDKVPYPTGTVDVELKEDGIPEYTITERVAWDHMSPTAGAVDLAEQADAICFGTLGQRSLQSRETIQAILSFAPDTAYRLFDINLRQHYYDKVLIEESLYLANVLKMNEEEMLQLKDLFGLKGSGEEVATWFMKNYNLKMVVLTGGASYSAVYTPEESSTLPTPKVEVVDTVGAGDAFSAALIMSLLKGSSLEEAHQYAVKIAAFVCSNKGAWPAYE</sequence>
<dbReference type="CDD" id="cd01167">
    <property type="entry name" value="bac_FRK"/>
    <property type="match status" value="1"/>
</dbReference>
<dbReference type="Gene3D" id="3.40.1190.20">
    <property type="match status" value="1"/>
</dbReference>
<accession>A0A0F5IL57</accession>
<evidence type="ECO:0000313" key="6">
    <source>
        <dbReference type="Proteomes" id="UP000033035"/>
    </source>
</evidence>
<dbReference type="InterPro" id="IPR029056">
    <property type="entry name" value="Ribokinase-like"/>
</dbReference>
<dbReference type="InterPro" id="IPR050306">
    <property type="entry name" value="PfkB_Carbo_kinase"/>
</dbReference>
<dbReference type="EMBL" id="AQHW01000030">
    <property type="protein sequence ID" value="KKB46070.1"/>
    <property type="molecule type" value="Genomic_DNA"/>
</dbReference>
<dbReference type="PANTHER" id="PTHR43085">
    <property type="entry name" value="HEXOKINASE FAMILY MEMBER"/>
    <property type="match status" value="1"/>
</dbReference>
<comment type="caution">
    <text evidence="5">The sequence shown here is derived from an EMBL/GenBank/DDBJ whole genome shotgun (WGS) entry which is preliminary data.</text>
</comment>
<dbReference type="PANTHER" id="PTHR43085:SF57">
    <property type="entry name" value="CARBOHYDRATE KINASE PFKB DOMAIN-CONTAINING PROTEIN"/>
    <property type="match status" value="1"/>
</dbReference>
<dbReference type="HOGENOM" id="CLU_027634_6_3_10"/>
<dbReference type="InterPro" id="IPR011611">
    <property type="entry name" value="PfkB_dom"/>
</dbReference>
<evidence type="ECO:0000256" key="3">
    <source>
        <dbReference type="ARBA" id="ARBA00022777"/>
    </source>
</evidence>
<dbReference type="Proteomes" id="UP000033035">
    <property type="component" value="Unassembled WGS sequence"/>
</dbReference>
<dbReference type="PATRIC" id="fig|1203610.3.peg.5418"/>
<dbReference type="PROSITE" id="PS00584">
    <property type="entry name" value="PFKB_KINASES_2"/>
    <property type="match status" value="1"/>
</dbReference>
<dbReference type="RefSeq" id="WP_374938046.1">
    <property type="nucleotide sequence ID" value="NZ_AUAE01000014.1"/>
</dbReference>
<reference evidence="5 6" key="1">
    <citation type="submission" date="2013-04" db="EMBL/GenBank/DDBJ databases">
        <title>The Genome Sequence of Parabacteroides gordonii DSM 23371.</title>
        <authorList>
            <consortium name="The Broad Institute Genomics Platform"/>
            <person name="Earl A."/>
            <person name="Ward D."/>
            <person name="Feldgarden M."/>
            <person name="Gevers D."/>
            <person name="Martens E."/>
            <person name="Sakamoto M."/>
            <person name="Benno Y."/>
            <person name="Suzuki N."/>
            <person name="Matsunaga N."/>
            <person name="Koshihara K."/>
            <person name="Seki M."/>
            <person name="Komiya H."/>
            <person name="Walker B."/>
            <person name="Young S."/>
            <person name="Zeng Q."/>
            <person name="Gargeya S."/>
            <person name="Fitzgerald M."/>
            <person name="Haas B."/>
            <person name="Abouelleil A."/>
            <person name="Allen A.W."/>
            <person name="Alvarado L."/>
            <person name="Arachchi H.M."/>
            <person name="Berlin A.M."/>
            <person name="Chapman S.B."/>
            <person name="Gainer-Dewar J."/>
            <person name="Goldberg J."/>
            <person name="Griggs A."/>
            <person name="Gujja S."/>
            <person name="Hansen M."/>
            <person name="Howarth C."/>
            <person name="Imamovic A."/>
            <person name="Ireland A."/>
            <person name="Larimer J."/>
            <person name="McCowan C."/>
            <person name="Murphy C."/>
            <person name="Pearson M."/>
            <person name="Poon T.W."/>
            <person name="Priest M."/>
            <person name="Roberts A."/>
            <person name="Saif S."/>
            <person name="Shea T."/>
            <person name="Sisk P."/>
            <person name="Sykes S."/>
            <person name="Wortman J."/>
            <person name="Nusbaum C."/>
            <person name="Birren B."/>
        </authorList>
    </citation>
    <scope>NUCLEOTIDE SEQUENCE [LARGE SCALE GENOMIC DNA]</scope>
    <source>
        <strain evidence="5 6">MS-1</strain>
    </source>
</reference>
<evidence type="ECO:0000313" key="5">
    <source>
        <dbReference type="EMBL" id="KKB46070.1"/>
    </source>
</evidence>
<name>A0A0F5IL57_9BACT</name>
<evidence type="ECO:0000256" key="2">
    <source>
        <dbReference type="ARBA" id="ARBA00022679"/>
    </source>
</evidence>
<feature type="domain" description="Carbohydrate kinase PfkB" evidence="4">
    <location>
        <begin position="24"/>
        <end position="284"/>
    </location>
</feature>